<dbReference type="InParanoid" id="G3UW68"/>
<dbReference type="InterPro" id="IPR017970">
    <property type="entry name" value="Homeobox_CS"/>
</dbReference>
<dbReference type="MGI" id="MGI:3643023">
    <property type="gene designation" value="Gm9376"/>
</dbReference>
<evidence type="ECO:0000313" key="11">
    <source>
        <dbReference type="Proteomes" id="UP000000589"/>
    </source>
</evidence>
<reference evidence="9" key="3">
    <citation type="submission" date="2025-08" db="UniProtKB">
        <authorList>
            <consortium name="Ensembl"/>
        </authorList>
    </citation>
    <scope>IDENTIFICATION</scope>
    <source>
        <strain evidence="9">C57BL/6J</strain>
    </source>
</reference>
<keyword evidence="4 5" id="KW-0539">Nucleus</keyword>
<dbReference type="HOGENOM" id="CLU_1815186_0_0_1"/>
<dbReference type="IntAct" id="G3UW68">
    <property type="interactions" value="1"/>
</dbReference>
<dbReference type="AlphaFoldDB" id="G3UW68"/>
<evidence type="ECO:0000256" key="3">
    <source>
        <dbReference type="ARBA" id="ARBA00023155"/>
    </source>
</evidence>
<accession>G3UW68</accession>
<evidence type="ECO:0000259" key="8">
    <source>
        <dbReference type="PROSITE" id="PS50071"/>
    </source>
</evidence>
<dbReference type="PhylomeDB" id="G3UW68"/>
<dbReference type="Pfam" id="PF00046">
    <property type="entry name" value="Homeodomain"/>
    <property type="match status" value="1"/>
</dbReference>
<evidence type="ECO:0000256" key="7">
    <source>
        <dbReference type="SAM" id="MobiDB-lite"/>
    </source>
</evidence>
<dbReference type="SUPFAM" id="SSF46689">
    <property type="entry name" value="Homeodomain-like"/>
    <property type="match status" value="1"/>
</dbReference>
<dbReference type="BioGRID-ORCS" id="668814">
    <property type="hits" value="3 hits in 67 CRISPR screens"/>
</dbReference>
<dbReference type="GeneID" id="668814"/>
<dbReference type="SMR" id="G3UW68"/>
<gene>
    <name evidence="9 10" type="primary">Gm9376</name>
</gene>
<dbReference type="InterPro" id="IPR001356">
    <property type="entry name" value="HD"/>
</dbReference>
<evidence type="ECO:0000256" key="5">
    <source>
        <dbReference type="PROSITE-ProRule" id="PRU00108"/>
    </source>
</evidence>
<feature type="domain" description="Homeobox" evidence="8">
    <location>
        <begin position="57"/>
        <end position="111"/>
    </location>
</feature>
<dbReference type="PaxDb" id="10090-ENSMUSP00000128952"/>
<dbReference type="CDD" id="cd00086">
    <property type="entry name" value="homeodomain"/>
    <property type="match status" value="1"/>
</dbReference>
<dbReference type="Proteomes" id="UP000000589">
    <property type="component" value="Chromosome 14"/>
</dbReference>
<dbReference type="GO" id="GO:0003677">
    <property type="term" value="F:DNA binding"/>
    <property type="evidence" value="ECO:0007669"/>
    <property type="project" value="UniProtKB-UniRule"/>
</dbReference>
<keyword evidence="3 5" id="KW-0371">Homeobox</keyword>
<evidence type="ECO:0000313" key="10">
    <source>
        <dbReference type="MGI" id="MGI:3643023"/>
    </source>
</evidence>
<dbReference type="KEGG" id="mmu:668814"/>
<dbReference type="Bgee" id="ENSMUSG00000092109">
    <property type="expression patterns" value="Expressed in blastoderm cell in morula and 1 other cell type or tissue"/>
</dbReference>
<keyword evidence="2 5" id="KW-0238">DNA-binding</keyword>
<dbReference type="InterPro" id="IPR009057">
    <property type="entry name" value="Homeodomain-like_sf"/>
</dbReference>
<dbReference type="AGR" id="MGI:3643023"/>
<dbReference type="SMART" id="SM00389">
    <property type="entry name" value="HOX"/>
    <property type="match status" value="1"/>
</dbReference>
<protein>
    <submittedName>
        <fullName evidence="9">Predicted gene 9376</fullName>
    </submittedName>
</protein>
<dbReference type="PhosphoSitePlus" id="G3UW68"/>
<evidence type="ECO:0000256" key="2">
    <source>
        <dbReference type="ARBA" id="ARBA00023125"/>
    </source>
</evidence>
<evidence type="ECO:0000313" key="9">
    <source>
        <dbReference type="Ensembl" id="ENSMUSP00000128952.2"/>
    </source>
</evidence>
<dbReference type="GO" id="GO:0000981">
    <property type="term" value="F:DNA-binding transcription factor activity, RNA polymerase II-specific"/>
    <property type="evidence" value="ECO:0007669"/>
    <property type="project" value="InterPro"/>
</dbReference>
<name>G3UW68_MOUSE</name>
<dbReference type="GeneTree" id="ENSGT01140000282952"/>
<dbReference type="Gene3D" id="1.10.10.60">
    <property type="entry name" value="Homeodomain-like"/>
    <property type="match status" value="1"/>
</dbReference>
<dbReference type="PROSITE" id="PS00027">
    <property type="entry name" value="HOMEOBOX_1"/>
    <property type="match status" value="1"/>
</dbReference>
<reference evidence="9 11" key="1">
    <citation type="journal article" date="2009" name="PLoS Biol.">
        <title>Lineage-specific biology revealed by a finished genome assembly of the mouse.</title>
        <authorList>
            <consortium name="Mouse Genome Sequencing Consortium"/>
            <person name="Church D.M."/>
            <person name="Goodstadt L."/>
            <person name="Hillier L.W."/>
            <person name="Zody M.C."/>
            <person name="Goldstein S."/>
            <person name="She X."/>
            <person name="Bult C.J."/>
            <person name="Agarwala R."/>
            <person name="Cherry J.L."/>
            <person name="DiCuccio M."/>
            <person name="Hlavina W."/>
            <person name="Kapustin Y."/>
            <person name="Meric P."/>
            <person name="Maglott D."/>
            <person name="Birtle Z."/>
            <person name="Marques A.C."/>
            <person name="Graves T."/>
            <person name="Zhou S."/>
            <person name="Teague B."/>
            <person name="Potamousis K."/>
            <person name="Churas C."/>
            <person name="Place M."/>
            <person name="Herschleb J."/>
            <person name="Runnheim R."/>
            <person name="Forrest D."/>
            <person name="Amos-Landgraf J."/>
            <person name="Schwartz D.C."/>
            <person name="Cheng Z."/>
            <person name="Lindblad-Toh K."/>
            <person name="Eichler E.E."/>
            <person name="Ponting C.P."/>
        </authorList>
    </citation>
    <scope>NUCLEOTIDE SEQUENCE [LARGE SCALE GENOMIC DNA]</scope>
    <source>
        <strain evidence="9 11">C57BL/6J</strain>
    </source>
</reference>
<dbReference type="Ensembl" id="ENSMUST00000171107.3">
    <property type="protein sequence ID" value="ENSMUSP00000128952.2"/>
    <property type="gene ID" value="ENSMUSG00000092109.3"/>
</dbReference>
<dbReference type="iPTMnet" id="G3UW68"/>
<dbReference type="UCSC" id="uc011zpy.1">
    <property type="organism name" value="mouse"/>
</dbReference>
<evidence type="ECO:0000256" key="6">
    <source>
        <dbReference type="RuleBase" id="RU000682"/>
    </source>
</evidence>
<keyword evidence="11" id="KW-1185">Reference proteome</keyword>
<evidence type="ECO:0000256" key="4">
    <source>
        <dbReference type="ARBA" id="ARBA00023242"/>
    </source>
</evidence>
<dbReference type="RefSeq" id="NP_001095079.1">
    <property type="nucleotide sequence ID" value="NM_001101609.1"/>
</dbReference>
<reference evidence="9" key="4">
    <citation type="submission" date="2025-09" db="UniProtKB">
        <authorList>
            <consortium name="Ensembl"/>
        </authorList>
    </citation>
    <scope>IDENTIFICATION</scope>
    <source>
        <strain evidence="9">C57BL/6J</strain>
    </source>
</reference>
<dbReference type="VEuPathDB" id="HostDB:ENSMUSG00000092109"/>
<evidence type="ECO:0000256" key="1">
    <source>
        <dbReference type="ARBA" id="ARBA00004123"/>
    </source>
</evidence>
<reference evidence="9 11" key="2">
    <citation type="journal article" date="2011" name="PLoS Biol.">
        <title>Modernizing reference genome assemblies.</title>
        <authorList>
            <person name="Church D.M."/>
            <person name="Schneider V.A."/>
            <person name="Graves T."/>
            <person name="Auger K."/>
            <person name="Cunningham F."/>
            <person name="Bouk N."/>
            <person name="Chen H.C."/>
            <person name="Agarwala R."/>
            <person name="McLaren W.M."/>
            <person name="Ritchie G.R."/>
            <person name="Albracht D."/>
            <person name="Kremitzki M."/>
            <person name="Rock S."/>
            <person name="Kotkiewicz H."/>
            <person name="Kremitzki C."/>
            <person name="Wollam A."/>
            <person name="Trani L."/>
            <person name="Fulton L."/>
            <person name="Fulton R."/>
            <person name="Matthews L."/>
            <person name="Whitehead S."/>
            <person name="Chow W."/>
            <person name="Torrance J."/>
            <person name="Dunn M."/>
            <person name="Harden G."/>
            <person name="Threadgold G."/>
            <person name="Wood J."/>
            <person name="Collins J."/>
            <person name="Heath P."/>
            <person name="Griffiths G."/>
            <person name="Pelan S."/>
            <person name="Grafham D."/>
            <person name="Eichler E.E."/>
            <person name="Weinstock G."/>
            <person name="Mardis E.R."/>
            <person name="Wilson R.K."/>
            <person name="Howe K."/>
            <person name="Flicek P."/>
            <person name="Hubbard T."/>
        </authorList>
    </citation>
    <scope>NUCLEOTIDE SEQUENCE [LARGE SCALE GENOMIC DNA]</scope>
    <source>
        <strain evidence="9 11">C57BL/6J</strain>
    </source>
</reference>
<dbReference type="FunCoup" id="G3UW68">
    <property type="interactions" value="56"/>
</dbReference>
<sequence length="176" mass="21053">MKPETGEDPGKLCTHRRSDNGKLKEGTQVSSSLMMEEIDRMIVQMRLKDSKTVLISKTELTDVQFQKLRKHFETDCYPNEETLQAFAEELKLQKDVIRSWFITQRRRMMRYRWFFTSYYRDWKTSCEYSTTRRFDRQKNSKECSQNDPGLPEELEALKRLKLSSGYQSRDGMSQDF</sequence>
<dbReference type="OrthoDB" id="10432306at2759"/>
<dbReference type="RNAct" id="G3UW68">
    <property type="molecule type" value="protein"/>
</dbReference>
<proteinExistence type="predicted"/>
<dbReference type="GO" id="GO:0005634">
    <property type="term" value="C:nucleus"/>
    <property type="evidence" value="ECO:0007669"/>
    <property type="project" value="UniProtKB-SubCell"/>
</dbReference>
<feature type="region of interest" description="Disordered" evidence="7">
    <location>
        <begin position="1"/>
        <end position="24"/>
    </location>
</feature>
<comment type="subcellular location">
    <subcellularLocation>
        <location evidence="1 5 6">Nucleus</location>
    </subcellularLocation>
</comment>
<feature type="DNA-binding region" description="Homeobox" evidence="5">
    <location>
        <begin position="59"/>
        <end position="112"/>
    </location>
</feature>
<dbReference type="PROSITE" id="PS50071">
    <property type="entry name" value="HOMEOBOX_2"/>
    <property type="match status" value="1"/>
</dbReference>
<organism evidence="9 11">
    <name type="scientific">Mus musculus</name>
    <name type="common">Mouse</name>
    <dbReference type="NCBI Taxonomy" id="10090"/>
    <lineage>
        <taxon>Eukaryota</taxon>
        <taxon>Metazoa</taxon>
        <taxon>Chordata</taxon>
        <taxon>Craniata</taxon>
        <taxon>Vertebrata</taxon>
        <taxon>Euteleostomi</taxon>
        <taxon>Mammalia</taxon>
        <taxon>Eutheria</taxon>
        <taxon>Euarchontoglires</taxon>
        <taxon>Glires</taxon>
        <taxon>Rodentia</taxon>
        <taxon>Myomorpha</taxon>
        <taxon>Muroidea</taxon>
        <taxon>Muridae</taxon>
        <taxon>Murinae</taxon>
        <taxon>Mus</taxon>
        <taxon>Mus</taxon>
    </lineage>
</organism>